<proteinExistence type="inferred from homology"/>
<dbReference type="InterPro" id="IPR029063">
    <property type="entry name" value="SAM-dependent_MTases_sf"/>
</dbReference>
<evidence type="ECO:0000259" key="9">
    <source>
        <dbReference type="Pfam" id="PF01555"/>
    </source>
</evidence>
<evidence type="ECO:0000256" key="5">
    <source>
        <dbReference type="ARBA" id="ARBA00022747"/>
    </source>
</evidence>
<keyword evidence="3" id="KW-0808">Transferase</keyword>
<keyword evidence="6" id="KW-0238">DNA-binding</keyword>
<dbReference type="GO" id="GO:0004519">
    <property type="term" value="F:endonuclease activity"/>
    <property type="evidence" value="ECO:0007669"/>
    <property type="project" value="UniProtKB-KW"/>
</dbReference>
<dbReference type="GO" id="GO:0008170">
    <property type="term" value="F:N-methyltransferase activity"/>
    <property type="evidence" value="ECO:0007669"/>
    <property type="project" value="InterPro"/>
</dbReference>
<feature type="domain" description="DNA methylase N-4/N-6" evidence="9">
    <location>
        <begin position="104"/>
        <end position="386"/>
    </location>
</feature>
<keyword evidence="4" id="KW-0949">S-adenosyl-L-methionine</keyword>
<keyword evidence="10" id="KW-0378">Hydrolase</keyword>
<evidence type="ECO:0000256" key="7">
    <source>
        <dbReference type="ARBA" id="ARBA00049120"/>
    </source>
</evidence>
<dbReference type="InterPro" id="IPR001091">
    <property type="entry name" value="RM_Methyltransferase"/>
</dbReference>
<dbReference type="Proteomes" id="UP000228510">
    <property type="component" value="Unassembled WGS sequence"/>
</dbReference>
<dbReference type="Gene3D" id="3.40.50.150">
    <property type="entry name" value="Vaccinia Virus protein VP39"/>
    <property type="match status" value="1"/>
</dbReference>
<comment type="similarity">
    <text evidence="1">Belongs to the N(4)/N(6)-methyltransferase family. N(4) subfamily.</text>
</comment>
<name>A0A2H0V0S3_9BACT</name>
<keyword evidence="10" id="KW-0255">Endonuclease</keyword>
<protein>
    <recommendedName>
        <fullName evidence="8">Methyltransferase</fullName>
        <ecNumber evidence="8">2.1.1.-</ecNumber>
    </recommendedName>
</protein>
<evidence type="ECO:0000256" key="6">
    <source>
        <dbReference type="ARBA" id="ARBA00023125"/>
    </source>
</evidence>
<dbReference type="GO" id="GO:0015667">
    <property type="term" value="F:site-specific DNA-methyltransferase (cytosine-N4-specific) activity"/>
    <property type="evidence" value="ECO:0007669"/>
    <property type="project" value="UniProtKB-EC"/>
</dbReference>
<comment type="caution">
    <text evidence="10">The sequence shown here is derived from an EMBL/GenBank/DDBJ whole genome shotgun (WGS) entry which is preliminary data.</text>
</comment>
<keyword evidence="5" id="KW-0680">Restriction system</keyword>
<evidence type="ECO:0000313" key="11">
    <source>
        <dbReference type="Proteomes" id="UP000228510"/>
    </source>
</evidence>
<dbReference type="AlphaFoldDB" id="A0A2H0V0S3"/>
<gene>
    <name evidence="10" type="ORF">COU01_00580</name>
</gene>
<evidence type="ECO:0000256" key="1">
    <source>
        <dbReference type="ARBA" id="ARBA00010203"/>
    </source>
</evidence>
<reference evidence="11" key="1">
    <citation type="submission" date="2017-09" db="EMBL/GenBank/DDBJ databases">
        <title>Depth-based differentiation of microbial function through sediment-hosted aquifers and enrichment of novel symbionts in the deep terrestrial subsurface.</title>
        <authorList>
            <person name="Probst A.J."/>
            <person name="Ladd B."/>
            <person name="Jarett J.K."/>
            <person name="Geller-Mcgrath D.E."/>
            <person name="Sieber C.M.K."/>
            <person name="Emerson J.B."/>
            <person name="Anantharaman K."/>
            <person name="Thomas B.C."/>
            <person name="Malmstrom R."/>
            <person name="Stieglmeier M."/>
            <person name="Klingl A."/>
            <person name="Woyke T."/>
            <person name="Ryan C.M."/>
            <person name="Banfield J.F."/>
        </authorList>
    </citation>
    <scope>NUCLEOTIDE SEQUENCE [LARGE SCALE GENOMIC DNA]</scope>
</reference>
<dbReference type="GO" id="GO:0003677">
    <property type="term" value="F:DNA binding"/>
    <property type="evidence" value="ECO:0007669"/>
    <property type="project" value="UniProtKB-KW"/>
</dbReference>
<organism evidence="10 11">
    <name type="scientific">Candidatus Falkowbacteria bacterium CG10_big_fil_rev_8_21_14_0_10_44_15</name>
    <dbReference type="NCBI Taxonomy" id="1974569"/>
    <lineage>
        <taxon>Bacteria</taxon>
        <taxon>Candidatus Falkowiibacteriota</taxon>
    </lineage>
</organism>
<dbReference type="GO" id="GO:0009307">
    <property type="term" value="P:DNA restriction-modification system"/>
    <property type="evidence" value="ECO:0007669"/>
    <property type="project" value="UniProtKB-KW"/>
</dbReference>
<dbReference type="PROSITE" id="PS00093">
    <property type="entry name" value="N4_MTASE"/>
    <property type="match status" value="1"/>
</dbReference>
<evidence type="ECO:0000256" key="4">
    <source>
        <dbReference type="ARBA" id="ARBA00022691"/>
    </source>
</evidence>
<comment type="catalytic activity">
    <reaction evidence="7">
        <text>a 2'-deoxycytidine in DNA + S-adenosyl-L-methionine = an N(4)-methyl-2'-deoxycytidine in DNA + S-adenosyl-L-homocysteine + H(+)</text>
        <dbReference type="Rhea" id="RHEA:16857"/>
        <dbReference type="Rhea" id="RHEA-COMP:11369"/>
        <dbReference type="Rhea" id="RHEA-COMP:13674"/>
        <dbReference type="ChEBI" id="CHEBI:15378"/>
        <dbReference type="ChEBI" id="CHEBI:57856"/>
        <dbReference type="ChEBI" id="CHEBI:59789"/>
        <dbReference type="ChEBI" id="CHEBI:85452"/>
        <dbReference type="ChEBI" id="CHEBI:137933"/>
        <dbReference type="EC" id="2.1.1.113"/>
    </reaction>
</comment>
<dbReference type="InterPro" id="IPR017985">
    <property type="entry name" value="MeTrfase_CN4_CS"/>
</dbReference>
<keyword evidence="2" id="KW-0489">Methyltransferase</keyword>
<evidence type="ECO:0000256" key="3">
    <source>
        <dbReference type="ARBA" id="ARBA00022679"/>
    </source>
</evidence>
<dbReference type="EC" id="2.1.1.-" evidence="8"/>
<accession>A0A2H0V0S3</accession>
<dbReference type="InterPro" id="IPR002941">
    <property type="entry name" value="DNA_methylase_N4/N6"/>
</dbReference>
<dbReference type="PRINTS" id="PR00508">
    <property type="entry name" value="S21N4MTFRASE"/>
</dbReference>
<evidence type="ECO:0000256" key="8">
    <source>
        <dbReference type="RuleBase" id="RU362026"/>
    </source>
</evidence>
<dbReference type="SUPFAM" id="SSF53335">
    <property type="entry name" value="S-adenosyl-L-methionine-dependent methyltransferases"/>
    <property type="match status" value="1"/>
</dbReference>
<dbReference type="Pfam" id="PF01555">
    <property type="entry name" value="N6_N4_Mtase"/>
    <property type="match status" value="1"/>
</dbReference>
<evidence type="ECO:0000313" key="10">
    <source>
        <dbReference type="EMBL" id="PIR92662.1"/>
    </source>
</evidence>
<dbReference type="EMBL" id="PFAT01000005">
    <property type="protein sequence ID" value="PIR92662.1"/>
    <property type="molecule type" value="Genomic_DNA"/>
</dbReference>
<keyword evidence="10" id="KW-0540">Nuclease</keyword>
<evidence type="ECO:0000256" key="2">
    <source>
        <dbReference type="ARBA" id="ARBA00022603"/>
    </source>
</evidence>
<sequence>MLMSQHYLKKILSISEPYLKKTFSQGRLKEFLQAIDFIYSINKREDIVKKFSDVYIQFVKEDYQRQYQGVNEKLNIFLNKKDAGVKIIWGDCLKTIKGMKSESIHCMVTSPPYYNAREYSVWKNIDDYFRDMRNIVKESYRVLDNHRVFVFNVGDIFDNDNITTRSVWGSRRLPLGAYFIKIFEEEGFTFVDDFIWDKGEVQSERHKNGDKPYPFYQYPANCYEHILIFHKHRLDETRYPCPICGTLKVNGNTQSEIGLRSWECKNLECFERSKSNRGKRFSLKTLVTQFRQGKEYEIPTEFIKKWRRDIIKFSPVIKINSKGKNVLGHTAPFPENIPEFAVRMFSYEGEKVLDPFGGSFTSVIVAKKLNRTGIGIELNKKMFRDASLRNIKKNLSPNLFNQKIIKISEYDYDYEK</sequence>
<dbReference type="GO" id="GO:0032259">
    <property type="term" value="P:methylation"/>
    <property type="evidence" value="ECO:0007669"/>
    <property type="project" value="UniProtKB-KW"/>
</dbReference>